<proteinExistence type="predicted"/>
<feature type="compositionally biased region" description="Basic residues" evidence="1">
    <location>
        <begin position="226"/>
        <end position="235"/>
    </location>
</feature>
<comment type="caution">
    <text evidence="3">The sequence shown here is derived from an EMBL/GenBank/DDBJ whole genome shotgun (WGS) entry which is preliminary data.</text>
</comment>
<reference evidence="3 4" key="1">
    <citation type="submission" date="2015-07" db="EMBL/GenBank/DDBJ databases">
        <title>The genome of the fungus Escovopsis weberi, a specialized disease agent of ant agriculture.</title>
        <authorList>
            <person name="de Man T.J."/>
            <person name="Stajich J.E."/>
            <person name="Kubicek C.P."/>
            <person name="Chenthamara K."/>
            <person name="Atanasova L."/>
            <person name="Druzhinina I.S."/>
            <person name="Birnbaum S."/>
            <person name="Barribeau S.M."/>
            <person name="Teiling C."/>
            <person name="Suen G."/>
            <person name="Currie C."/>
            <person name="Gerardo N.M."/>
        </authorList>
    </citation>
    <scope>NUCLEOTIDE SEQUENCE [LARGE SCALE GENOMIC DNA]</scope>
</reference>
<dbReference type="GO" id="GO:0006897">
    <property type="term" value="P:endocytosis"/>
    <property type="evidence" value="ECO:0007669"/>
    <property type="project" value="TreeGrafter"/>
</dbReference>
<feature type="region of interest" description="Disordered" evidence="1">
    <location>
        <begin position="217"/>
        <end position="261"/>
    </location>
</feature>
<dbReference type="GO" id="GO:0005886">
    <property type="term" value="C:plasma membrane"/>
    <property type="evidence" value="ECO:0007669"/>
    <property type="project" value="InterPro"/>
</dbReference>
<feature type="transmembrane region" description="Helical" evidence="2">
    <location>
        <begin position="191"/>
        <end position="211"/>
    </location>
</feature>
<evidence type="ECO:0000313" key="4">
    <source>
        <dbReference type="Proteomes" id="UP000053831"/>
    </source>
</evidence>
<dbReference type="GO" id="GO:0032185">
    <property type="term" value="P:septin cytoskeleton organization"/>
    <property type="evidence" value="ECO:0007669"/>
    <property type="project" value="TreeGrafter"/>
</dbReference>
<dbReference type="AlphaFoldDB" id="A0A0M9VV98"/>
<gene>
    <name evidence="3" type="ORF">ESCO_004162</name>
</gene>
<feature type="transmembrane region" description="Helical" evidence="2">
    <location>
        <begin position="12"/>
        <end position="30"/>
    </location>
</feature>
<dbReference type="PANTHER" id="PTHR36414:SF1">
    <property type="entry name" value="PROTEIN SUR7"/>
    <property type="match status" value="1"/>
</dbReference>
<feature type="transmembrane region" description="Helical" evidence="2">
    <location>
        <begin position="117"/>
        <end position="141"/>
    </location>
</feature>
<protein>
    <submittedName>
        <fullName evidence="3">SUR7 family protein FMP45</fullName>
    </submittedName>
</protein>
<keyword evidence="2" id="KW-0812">Transmembrane</keyword>
<dbReference type="GO" id="GO:0031505">
    <property type="term" value="P:fungal-type cell wall organization"/>
    <property type="evidence" value="ECO:0007669"/>
    <property type="project" value="TreeGrafter"/>
</dbReference>
<dbReference type="GO" id="GO:0005938">
    <property type="term" value="C:cell cortex"/>
    <property type="evidence" value="ECO:0007669"/>
    <property type="project" value="TreeGrafter"/>
</dbReference>
<dbReference type="Proteomes" id="UP000053831">
    <property type="component" value="Unassembled WGS sequence"/>
</dbReference>
<dbReference type="EMBL" id="LGSR01000013">
    <property type="protein sequence ID" value="KOS20739.1"/>
    <property type="molecule type" value="Genomic_DNA"/>
</dbReference>
<dbReference type="Pfam" id="PF06687">
    <property type="entry name" value="SUR7"/>
    <property type="match status" value="1"/>
</dbReference>
<sequence length="261" mass="27833">MARSSPPLLAPLAGLLLLSTSILFLFFLILPGSTRSPPFPHTYLLRADTSAIPGARPVSQWLFLYICGPRNLDCSPARPALPFGAAWAPRAPNVPDGLAGSHGNHTTAAHFFFMWRFGWVFILLSLLLELLALVVALGACCGRLGAMAAFAASALAAVFHSVAAGLTTATFVKARDRFHAAGRAANIGPWAFAWLWAGLAGLLLACALFATGMRGGGNPHKEDRNRRSRRRRNKGGPHGAAAGEMEPSLDPDAKRPQDQYT</sequence>
<dbReference type="GO" id="GO:0030866">
    <property type="term" value="P:cortical actin cytoskeleton organization"/>
    <property type="evidence" value="ECO:0007669"/>
    <property type="project" value="TreeGrafter"/>
</dbReference>
<accession>A0A0M9VV98</accession>
<feature type="transmembrane region" description="Helical" evidence="2">
    <location>
        <begin position="148"/>
        <end position="171"/>
    </location>
</feature>
<dbReference type="GO" id="GO:0045121">
    <property type="term" value="C:membrane raft"/>
    <property type="evidence" value="ECO:0007669"/>
    <property type="project" value="TreeGrafter"/>
</dbReference>
<keyword evidence="4" id="KW-1185">Reference proteome</keyword>
<keyword evidence="2" id="KW-0472">Membrane</keyword>
<dbReference type="InterPro" id="IPR009571">
    <property type="entry name" value="SUR7/Rim9-like_fungi"/>
</dbReference>
<feature type="compositionally biased region" description="Basic and acidic residues" evidence="1">
    <location>
        <begin position="251"/>
        <end position="261"/>
    </location>
</feature>
<name>A0A0M9VV98_ESCWE</name>
<dbReference type="PANTHER" id="PTHR36414">
    <property type="entry name" value="PROTEIN SUR7"/>
    <property type="match status" value="1"/>
</dbReference>
<organism evidence="3 4">
    <name type="scientific">Escovopsis weberi</name>
    <dbReference type="NCBI Taxonomy" id="150374"/>
    <lineage>
        <taxon>Eukaryota</taxon>
        <taxon>Fungi</taxon>
        <taxon>Dikarya</taxon>
        <taxon>Ascomycota</taxon>
        <taxon>Pezizomycotina</taxon>
        <taxon>Sordariomycetes</taxon>
        <taxon>Hypocreomycetidae</taxon>
        <taxon>Hypocreales</taxon>
        <taxon>Hypocreaceae</taxon>
        <taxon>Escovopsis</taxon>
    </lineage>
</organism>
<evidence type="ECO:0000256" key="1">
    <source>
        <dbReference type="SAM" id="MobiDB-lite"/>
    </source>
</evidence>
<keyword evidence="2" id="KW-1133">Transmembrane helix</keyword>
<evidence type="ECO:0000256" key="2">
    <source>
        <dbReference type="SAM" id="Phobius"/>
    </source>
</evidence>
<dbReference type="OrthoDB" id="5419460at2759"/>
<evidence type="ECO:0000313" key="3">
    <source>
        <dbReference type="EMBL" id="KOS20739.1"/>
    </source>
</evidence>